<dbReference type="PANTHER" id="PTHR39164:SF1">
    <property type="entry name" value="PROTEIN CCDC"/>
    <property type="match status" value="1"/>
</dbReference>
<dbReference type="EMBL" id="JACICZ010000002">
    <property type="protein sequence ID" value="MBB3867755.1"/>
    <property type="molecule type" value="Genomic_DNA"/>
</dbReference>
<accession>A0A6G9J4R9</accession>
<evidence type="ECO:0000313" key="2">
    <source>
        <dbReference type="Proteomes" id="UP000613002"/>
    </source>
</evidence>
<gene>
    <name evidence="1" type="ORF">HNR78_000632</name>
</gene>
<dbReference type="PIRSF" id="PIRSF021441">
    <property type="entry name" value="DUF1453"/>
    <property type="match status" value="1"/>
</dbReference>
<dbReference type="InterPro" id="IPR031306">
    <property type="entry name" value="CcdC"/>
</dbReference>
<comment type="caution">
    <text evidence="1">The sequence shown here is derived from an EMBL/GenBank/DDBJ whole genome shotgun (WGS) entry which is preliminary data.</text>
</comment>
<dbReference type="AlphaFoldDB" id="A0A6G9J4R9"/>
<reference evidence="1 2" key="1">
    <citation type="submission" date="2020-08" db="EMBL/GenBank/DDBJ databases">
        <title>Genomic Encyclopedia of Type Strains, Phase IV (KMG-IV): sequencing the most valuable type-strain genomes for metagenomic binning, comparative biology and taxonomic classification.</title>
        <authorList>
            <person name="Goeker M."/>
        </authorList>
    </citation>
    <scope>NUCLEOTIDE SEQUENCE [LARGE SCALE GENOMIC DNA]</scope>
    <source>
        <strain evidence="1 2">DSM 14590</strain>
    </source>
</reference>
<organism evidence="1 2">
    <name type="scientific">Parageobacillus toebii NBRC 107807</name>
    <dbReference type="NCBI Taxonomy" id="1223503"/>
    <lineage>
        <taxon>Bacteria</taxon>
        <taxon>Bacillati</taxon>
        <taxon>Bacillota</taxon>
        <taxon>Bacilli</taxon>
        <taxon>Bacillales</taxon>
        <taxon>Anoxybacillaceae</taxon>
        <taxon>Parageobacillus</taxon>
    </lineage>
</organism>
<name>A0A6G9J4R9_9BACL</name>
<dbReference type="Pfam" id="PF07301">
    <property type="entry name" value="DUF1453"/>
    <property type="match status" value="1"/>
</dbReference>
<protein>
    <submittedName>
        <fullName evidence="1">Membrane protein CcdC involved in cytochrome C biogenesis</fullName>
    </submittedName>
</protein>
<proteinExistence type="predicted"/>
<sequence>MAIVSSIVAVFMALLVLFVRMKASNKPTNAKKIILPPIFMSTGALMFIDPVFRVTKGELIEAVVLGAFFSIFLIKTSKFEIINGKIYLKRSKAFIFILVGLIVIRLGLKTYLGRTIDYRQLSGMFYLLAFSMIVPWRVAMYITYKKLERRLKHQPPILIT</sequence>
<keyword evidence="2" id="KW-1185">Reference proteome</keyword>
<dbReference type="Proteomes" id="UP000613002">
    <property type="component" value="Unassembled WGS sequence"/>
</dbReference>
<evidence type="ECO:0000313" key="1">
    <source>
        <dbReference type="EMBL" id="MBB3867755.1"/>
    </source>
</evidence>
<dbReference type="InterPro" id="IPR058247">
    <property type="entry name" value="DUF1453"/>
</dbReference>
<dbReference type="PANTHER" id="PTHR39164">
    <property type="entry name" value="PROTEIN CCDC"/>
    <property type="match status" value="1"/>
</dbReference>